<dbReference type="PANTHER" id="PTHR37691">
    <property type="entry name" value="BLR3518 PROTEIN"/>
    <property type="match status" value="1"/>
</dbReference>
<organism evidence="1 2">
    <name type="scientific">Hydrogenovibrio thermophilus</name>
    <dbReference type="NCBI Taxonomy" id="265883"/>
    <lineage>
        <taxon>Bacteria</taxon>
        <taxon>Pseudomonadati</taxon>
        <taxon>Pseudomonadota</taxon>
        <taxon>Gammaproteobacteria</taxon>
        <taxon>Thiotrichales</taxon>
        <taxon>Piscirickettsiaceae</taxon>
        <taxon>Hydrogenovibrio</taxon>
    </lineage>
</organism>
<dbReference type="Gene3D" id="3.40.1260.10">
    <property type="entry name" value="DsrEFH-like"/>
    <property type="match status" value="1"/>
</dbReference>
<dbReference type="KEGG" id="htr:EPV75_04895"/>
<keyword evidence="2" id="KW-1185">Reference proteome</keyword>
<evidence type="ECO:0000313" key="2">
    <source>
        <dbReference type="Proteomes" id="UP000285478"/>
    </source>
</evidence>
<protein>
    <submittedName>
        <fullName evidence="1">Uncharacterized protein</fullName>
    </submittedName>
</protein>
<dbReference type="Proteomes" id="UP000285478">
    <property type="component" value="Chromosome"/>
</dbReference>
<proteinExistence type="predicted"/>
<dbReference type="AlphaFoldDB" id="A0A410H2B8"/>
<gene>
    <name evidence="1" type="ORF">EPV75_04895</name>
</gene>
<dbReference type="InterPro" id="IPR003787">
    <property type="entry name" value="Sulphur_relay_DsrE/F-like"/>
</dbReference>
<name>A0A410H2B8_9GAMM</name>
<dbReference type="EMBL" id="CP035033">
    <property type="protein sequence ID" value="QAB15054.1"/>
    <property type="molecule type" value="Genomic_DNA"/>
</dbReference>
<dbReference type="Pfam" id="PF02635">
    <property type="entry name" value="DsrE"/>
    <property type="match status" value="1"/>
</dbReference>
<reference evidence="1 2" key="1">
    <citation type="journal article" date="2018" name="Environ. Microbiol.">
        <title>Genomes of ubiquitous marine and hypersaline Hydrogenovibrio, Thiomicrorhabdus and Thiomicrospira spp. encode a diversity of mechanisms to sustain chemolithoautotrophy in heterogeneous environments.</title>
        <authorList>
            <person name="Scott K.M."/>
            <person name="Williams J."/>
            <person name="Porter C.M.B."/>
            <person name="Russel S."/>
            <person name="Harmer T.L."/>
            <person name="Paul J.H."/>
            <person name="Antonen K.M."/>
            <person name="Bridges M.K."/>
            <person name="Camper G.J."/>
            <person name="Campla C.K."/>
            <person name="Casella L.G."/>
            <person name="Chase E."/>
            <person name="Conrad J.W."/>
            <person name="Cruz M.C."/>
            <person name="Dunlap D.S."/>
            <person name="Duran L."/>
            <person name="Fahsbender E.M."/>
            <person name="Goldsmith D.B."/>
            <person name="Keeley R.F."/>
            <person name="Kondoff M.R."/>
            <person name="Kussy B.I."/>
            <person name="Lane M.K."/>
            <person name="Lawler S."/>
            <person name="Leigh B.A."/>
            <person name="Lewis C."/>
            <person name="Lostal L.M."/>
            <person name="Marking D."/>
            <person name="Mancera P.A."/>
            <person name="McClenthan E.C."/>
            <person name="McIntyre E.A."/>
            <person name="Mine J.A."/>
            <person name="Modi S."/>
            <person name="Moore B.D."/>
            <person name="Morgan W.A."/>
            <person name="Nelson K.M."/>
            <person name="Nguyen K.N."/>
            <person name="Ogburn N."/>
            <person name="Parrino D.G."/>
            <person name="Pedapudi A.D."/>
            <person name="Pelham R.P."/>
            <person name="Preece A.M."/>
            <person name="Rampersad E.A."/>
            <person name="Richardson J.C."/>
            <person name="Rodgers C.M."/>
            <person name="Schaffer B.L."/>
            <person name="Sheridan N.E."/>
            <person name="Solone M.R."/>
            <person name="Staley Z.R."/>
            <person name="Tabuchi M."/>
            <person name="Waide R.J."/>
            <person name="Wanjugi P.W."/>
            <person name="Young S."/>
            <person name="Clum A."/>
            <person name="Daum C."/>
            <person name="Huntemann M."/>
            <person name="Ivanova N."/>
            <person name="Kyrpides N."/>
            <person name="Mikhailova N."/>
            <person name="Palaniappan K."/>
            <person name="Pillay M."/>
            <person name="Reddy T.B.K."/>
            <person name="Shapiro N."/>
            <person name="Stamatis D."/>
            <person name="Varghese N."/>
            <person name="Woyke T."/>
            <person name="Boden R."/>
            <person name="Freyermuth S.K."/>
            <person name="Kerfeld C.A."/>
        </authorList>
    </citation>
    <scope>NUCLEOTIDE SEQUENCE [LARGE SCALE GENOMIC DNA]</scope>
    <source>
        <strain evidence="1 2">JR-2</strain>
    </source>
</reference>
<dbReference type="RefSeq" id="WP_128384652.1">
    <property type="nucleotide sequence ID" value="NZ_CP035033.1"/>
</dbReference>
<sequence length="185" mass="20723">MLVSLQNRPLLLTARNVLFFLSLFFVFGLFSSFSLAASSGASSNIITVQHQKDIKVVYDINQDQQQAGIGKGLYYVRGLLEAYEKQGIPESQLHISVVVHGAAGYWLLKDEPYQMFTNDPFSVNRNAKVVQELIDHGVSVELCHVTMKGHGWTAEDVLPGVKIVFDAYTRMIDLQQSGYAYIKFT</sequence>
<accession>A0A410H2B8</accession>
<dbReference type="InterPro" id="IPR027396">
    <property type="entry name" value="DsrEFH-like"/>
</dbReference>
<evidence type="ECO:0000313" key="1">
    <source>
        <dbReference type="EMBL" id="QAB15054.1"/>
    </source>
</evidence>
<dbReference type="PANTHER" id="PTHR37691:SF1">
    <property type="entry name" value="BLR3518 PROTEIN"/>
    <property type="match status" value="1"/>
</dbReference>
<dbReference type="SUPFAM" id="SSF75169">
    <property type="entry name" value="DsrEFH-like"/>
    <property type="match status" value="1"/>
</dbReference>